<protein>
    <submittedName>
        <fullName evidence="1">Uncharacterized protein</fullName>
    </submittedName>
</protein>
<reference evidence="1" key="1">
    <citation type="submission" date="2018-11" db="EMBL/GenBank/DDBJ databases">
        <title>A distinct lineage of giant viruses engineers rhodopsin photosystems in predatory marine eukaryotes.</title>
        <authorList>
            <person name="Needham D.M."/>
            <person name="Yoshizawa S."/>
            <person name="Hosaka T."/>
            <person name="Poirier C."/>
            <person name="Choi C.-J."/>
            <person name="Hehenberger E."/>
            <person name="Irwin N.A.T."/>
            <person name="Wilken S."/>
            <person name="Yung C.-M."/>
            <person name="Bachy C."/>
            <person name="Kurihara R."/>
            <person name="Nakajima Y."/>
            <person name="Kojima K."/>
            <person name="Kimura-Someya T."/>
            <person name="Leonard G."/>
            <person name="Malmstrom R.R."/>
            <person name="Mende D."/>
            <person name="Olson D.K."/>
            <person name="Sudo Y."/>
            <person name="Sudek S."/>
            <person name="Richards T.A."/>
            <person name="DeLong E.F."/>
            <person name="Keeling P.J."/>
            <person name="Santoro A.E."/>
            <person name="Shirouzu M."/>
            <person name="Iwasaki W."/>
            <person name="Worden A.Z."/>
        </authorList>
    </citation>
    <scope>NUCLEOTIDE SEQUENCE</scope>
</reference>
<gene>
    <name evidence="1" type="ORF">3_14</name>
</gene>
<accession>A0A5B8IHN8</accession>
<dbReference type="EMBL" id="MK250087">
    <property type="protein sequence ID" value="QDY52035.1"/>
    <property type="molecule type" value="Genomic_DNA"/>
</dbReference>
<sequence>MIILIKLNHKVVPINLLNQKEFINVNTQEDLTEANNIIKEFI</sequence>
<proteinExistence type="predicted"/>
<evidence type="ECO:0000313" key="1">
    <source>
        <dbReference type="EMBL" id="QDY52035.1"/>
    </source>
</evidence>
<organism evidence="1">
    <name type="scientific">Mimiviridae sp. ChoanoV1</name>
    <dbReference type="NCBI Taxonomy" id="2596887"/>
    <lineage>
        <taxon>Viruses</taxon>
        <taxon>Varidnaviria</taxon>
        <taxon>Bamfordvirae</taxon>
        <taxon>Nucleocytoviricota</taxon>
        <taxon>Megaviricetes</taxon>
        <taxon>Imitervirales</taxon>
        <taxon>Schizomimiviridae</taxon>
    </lineage>
</organism>
<name>A0A5B8IHN8_9VIRU</name>